<dbReference type="PANTHER" id="PTHR15678:SF6">
    <property type="entry name" value="BRIDGE-LIKE LIPID TRANSFER PROTEIN FAMILY MEMBER 2"/>
    <property type="match status" value="1"/>
</dbReference>
<dbReference type="OrthoDB" id="1562405at2759"/>
<proteinExistence type="predicted"/>
<dbReference type="InterPro" id="IPR045167">
    <property type="entry name" value="Hobbit"/>
</dbReference>
<evidence type="ECO:0000313" key="3">
    <source>
        <dbReference type="Proteomes" id="UP000677054"/>
    </source>
</evidence>
<evidence type="ECO:0000313" key="2">
    <source>
        <dbReference type="EMBL" id="CAD7251178.1"/>
    </source>
</evidence>
<dbReference type="SMART" id="SM01214">
    <property type="entry name" value="Fmp27_GFWDK"/>
    <property type="match status" value="1"/>
</dbReference>
<feature type="domain" description="FMP27/BLTP2/Hobbit GFWDK motif-containing RBG unit" evidence="1">
    <location>
        <begin position="942"/>
        <end position="1068"/>
    </location>
</feature>
<organism evidence="2">
    <name type="scientific">Darwinula stevensoni</name>
    <dbReference type="NCBI Taxonomy" id="69355"/>
    <lineage>
        <taxon>Eukaryota</taxon>
        <taxon>Metazoa</taxon>
        <taxon>Ecdysozoa</taxon>
        <taxon>Arthropoda</taxon>
        <taxon>Crustacea</taxon>
        <taxon>Oligostraca</taxon>
        <taxon>Ostracoda</taxon>
        <taxon>Podocopa</taxon>
        <taxon>Podocopida</taxon>
        <taxon>Darwinulocopina</taxon>
        <taxon>Darwinuloidea</taxon>
        <taxon>Darwinulidae</taxon>
        <taxon>Darwinula</taxon>
    </lineage>
</organism>
<dbReference type="AlphaFoldDB" id="A0A7R9ABV3"/>
<keyword evidence="3" id="KW-1185">Reference proteome</keyword>
<feature type="non-terminal residue" evidence="2">
    <location>
        <position position="1"/>
    </location>
</feature>
<evidence type="ECO:0000259" key="1">
    <source>
        <dbReference type="SMART" id="SM01214"/>
    </source>
</evidence>
<dbReference type="EMBL" id="CAJPEV010003342">
    <property type="protein sequence ID" value="CAG0899540.1"/>
    <property type="molecule type" value="Genomic_DNA"/>
</dbReference>
<protein>
    <recommendedName>
        <fullName evidence="1">FMP27/BLTP2/Hobbit GFWDK motif-containing RBG unit domain-containing protein</fullName>
    </recommendedName>
</protein>
<dbReference type="EMBL" id="LR902859">
    <property type="protein sequence ID" value="CAD7251178.1"/>
    <property type="molecule type" value="Genomic_DNA"/>
</dbReference>
<dbReference type="Pfam" id="PF10344">
    <property type="entry name" value="Hobbit"/>
    <property type="match status" value="1"/>
</dbReference>
<dbReference type="PANTHER" id="PTHR15678">
    <property type="entry name" value="ANTIGEN MLAA-22-RELATED"/>
    <property type="match status" value="1"/>
</dbReference>
<sequence length="1068" mass="120561">MWSILVFIAILYLAVIGIARLVPLLLSWICNQLFSARIQVGTIKILSLALHDLRISKDGLIVEVERLKVSSSFLKRNVTRPLTLTLSDVRVEIDLNHRKAVRRAKTSPNGASGPVAIDVPPWALSLVQFVGLEVEQGSIMLLKMPHPEGMLIVTGTSLDVHGTVTSPTNGTVILTLKTFAFRLLQGHSAPCLAEVSCSVRLETQFTTDTGLQVVGVIIPKAGIDADHASQLHWYSHSIEIVVRSRNAITAFSSAQCWTAQSKVSAGTSYIYHPNTIYKPAGFKLVVAVFWNMNPAGMKMELDVKCNIQDSDMSISEGILTFLAETKPALQQDIDETPALEMDRSSPRWISLVPRNLDLIVTSLSAAVTERDRNQSLGLHLGQSVFTYHVRDWVELLQSTECSVYVHLTASSLELRDGHLSLVTWSHIGHTLELLPSTEVEAGLNIQSLRVNYFHSIAARWLPKLPTQRSNNKLKLSQPEPISRRFSKVTVQFDLNDIGGSLSFEPDHVLKANIVRLKSTLETDQDSNSVEILLESLSCDLRQSPCKSDIHPKKFHIWHVPLYLGNAVISLKQLSSSRSVKSSFEYVQLEWSDQLMETLCMIHAYLMPLIPVRTMQQNLQETPVSQETKQETKATQQMTLEMSITNLNVFVITKGDYCLIYWHTTMHLALLHALNSFRQLMGAIMSKSGASVLEAKERSDVSKSPWELRAKISGNFSLQLLVSSDHTVELITGKKWSAAMIHVVFPYEYNFAEAYSEKLVGVIKWLKQVHKRTSEPFRPNAPLPPDLSIKVKSFLMELCDDPFEVNLHENYILMEDESKEITKRENVLEAKYRELTRNHFSTDAKWKELLKQLQHRNAEIYIQRSRKIREMAPPRTQLLGWEMTDMDLLIMADPDFHGVTNAMRHMVDIDPDSPLPADGLNFSILWCRTVNLDCKNVGVTLRDYPQSLIDFTDFHLWGRLLGAEQKPTWRAIRTCAVEVGHPWENATVERSMMPLKFFYDFSCDVGRLSFAYGPCWEPALAQCKYPKIICLDEALAVNVFGANAMQVNVALEFINRPSLDSSPLLPWWD</sequence>
<gene>
    <name evidence="2" type="ORF">DSTB1V02_LOCUS10945</name>
</gene>
<name>A0A7R9ABV3_9CRUS</name>
<dbReference type="InterPro" id="IPR019441">
    <property type="entry name" value="FMP27/BLTP2/Hobbit_GFWDK_RBG"/>
</dbReference>
<accession>A0A7R9ABV3</accession>
<dbReference type="Proteomes" id="UP000677054">
    <property type="component" value="Unassembled WGS sequence"/>
</dbReference>
<reference evidence="2" key="1">
    <citation type="submission" date="2020-11" db="EMBL/GenBank/DDBJ databases">
        <authorList>
            <person name="Tran Van P."/>
        </authorList>
    </citation>
    <scope>NUCLEOTIDE SEQUENCE</scope>
</reference>